<evidence type="ECO:0000256" key="3">
    <source>
        <dbReference type="ARBA" id="ARBA00022729"/>
    </source>
</evidence>
<dbReference type="InterPro" id="IPR033121">
    <property type="entry name" value="PEPTIDASE_A1"/>
</dbReference>
<dbReference type="Gene3D" id="2.40.70.10">
    <property type="entry name" value="Acid Proteases"/>
    <property type="match status" value="2"/>
</dbReference>
<evidence type="ECO:0000313" key="9">
    <source>
        <dbReference type="Proteomes" id="UP001628179"/>
    </source>
</evidence>
<keyword evidence="4 6" id="KW-0064">Aspartyl protease</keyword>
<keyword evidence="3" id="KW-0732">Signal</keyword>
<dbReference type="InterPro" id="IPR021109">
    <property type="entry name" value="Peptidase_aspartic_dom_sf"/>
</dbReference>
<dbReference type="Proteomes" id="UP001628179">
    <property type="component" value="Unassembled WGS sequence"/>
</dbReference>
<feature type="domain" description="Peptidase A1" evidence="7">
    <location>
        <begin position="67"/>
        <end position="395"/>
    </location>
</feature>
<dbReference type="GeneID" id="98181112"/>
<dbReference type="Pfam" id="PF00026">
    <property type="entry name" value="Asp"/>
    <property type="match status" value="1"/>
</dbReference>
<evidence type="ECO:0000259" key="7">
    <source>
        <dbReference type="PROSITE" id="PS51767"/>
    </source>
</evidence>
<dbReference type="InterPro" id="IPR033876">
    <property type="entry name" value="SAP-like"/>
</dbReference>
<comment type="similarity">
    <text evidence="1 6">Belongs to the peptidase A1 family.</text>
</comment>
<evidence type="ECO:0000313" key="8">
    <source>
        <dbReference type="EMBL" id="GAB1320160.1"/>
    </source>
</evidence>
<evidence type="ECO:0000256" key="5">
    <source>
        <dbReference type="ARBA" id="ARBA00022801"/>
    </source>
</evidence>
<dbReference type="PANTHER" id="PTHR47966">
    <property type="entry name" value="BETA-SITE APP-CLEAVING ENZYME, ISOFORM A-RELATED"/>
    <property type="match status" value="1"/>
</dbReference>
<keyword evidence="9" id="KW-1185">Reference proteome</keyword>
<protein>
    <recommendedName>
        <fullName evidence="7">Peptidase A1 domain-containing protein</fullName>
    </recommendedName>
</protein>
<dbReference type="PANTHER" id="PTHR47966:SF65">
    <property type="entry name" value="ASPARTIC-TYPE ENDOPEPTIDASE"/>
    <property type="match status" value="1"/>
</dbReference>
<evidence type="ECO:0000256" key="2">
    <source>
        <dbReference type="ARBA" id="ARBA00022670"/>
    </source>
</evidence>
<dbReference type="InterPro" id="IPR001461">
    <property type="entry name" value="Aspartic_peptidase_A1"/>
</dbReference>
<keyword evidence="2 6" id="KW-0645">Protease</keyword>
<reference evidence="8 9" key="1">
    <citation type="submission" date="2024-09" db="EMBL/GenBank/DDBJ databases">
        <title>Itraconazole resistance in Madurella fahalii resulting from another homologue of gene encoding cytochrome P450 14-alpha sterol demethylase (CYP51).</title>
        <authorList>
            <person name="Yoshioka I."/>
            <person name="Fahal A.H."/>
            <person name="Kaneko S."/>
            <person name="Yaguchi T."/>
        </authorList>
    </citation>
    <scope>NUCLEOTIDE SEQUENCE [LARGE SCALE GENOMIC DNA]</scope>
    <source>
        <strain evidence="8 9">IFM 68171</strain>
    </source>
</reference>
<dbReference type="PRINTS" id="PR00792">
    <property type="entry name" value="PEPSIN"/>
</dbReference>
<name>A0ABQ0GQY8_9PEZI</name>
<dbReference type="EMBL" id="BAAFSV010000006">
    <property type="protein sequence ID" value="GAB1320160.1"/>
    <property type="molecule type" value="Genomic_DNA"/>
</dbReference>
<dbReference type="CDD" id="cd05474">
    <property type="entry name" value="SAP_like"/>
    <property type="match status" value="1"/>
</dbReference>
<dbReference type="PROSITE" id="PS51767">
    <property type="entry name" value="PEPTIDASE_A1"/>
    <property type="match status" value="1"/>
</dbReference>
<evidence type="ECO:0000256" key="4">
    <source>
        <dbReference type="ARBA" id="ARBA00022750"/>
    </source>
</evidence>
<dbReference type="InterPro" id="IPR001969">
    <property type="entry name" value="Aspartic_peptidase_AS"/>
</dbReference>
<sequence>MRTSTLLAVTASLVQTIKGSSLRQRDDGLKVVGLDMERRAARNPVHRDKLRKRDTVSVDLDNKETLYFINATVGTPARSVMLHLDTGSSDLWVNTPSSQLCQSSNQPCQFAGTYSANQSSTYEYVGSWFNISYVDGSGASGDYVSDTITVGGARLDRLQFGIGYVSTNTQGILGIGYRLNEVQVGRAQMSPYNNLPAQMVADGLIRSNAYSLWLNDLDANTGSILFGGVDAEKYVGTLASLPIESEAGVFAEFMITLTRLELGDRSIGGDLALAVLLDTGSSLTYLPDAMVRDLYNQVGAQFDADANAAYVPCELAQNQTLLNFTFSSPTISVEMNELVLDLVTSSGQRPRFANGVAACLFGIAPAGAGTNVLGDTFLRSAYVVYDMDNNRIALAPTRFNTTASRVLEIGTGEDAVPGASMVANPVRATEGLHGPNGASLDSGGARLGSGLGRLVALGMAAAAGVMVLL</sequence>
<dbReference type="PROSITE" id="PS00141">
    <property type="entry name" value="ASP_PROTEASE"/>
    <property type="match status" value="1"/>
</dbReference>
<keyword evidence="5 6" id="KW-0378">Hydrolase</keyword>
<evidence type="ECO:0000256" key="6">
    <source>
        <dbReference type="RuleBase" id="RU000454"/>
    </source>
</evidence>
<comment type="caution">
    <text evidence="8">The sequence shown here is derived from an EMBL/GenBank/DDBJ whole genome shotgun (WGS) entry which is preliminary data.</text>
</comment>
<dbReference type="SUPFAM" id="SSF50630">
    <property type="entry name" value="Acid proteases"/>
    <property type="match status" value="1"/>
</dbReference>
<evidence type="ECO:0000256" key="1">
    <source>
        <dbReference type="ARBA" id="ARBA00007447"/>
    </source>
</evidence>
<organism evidence="8 9">
    <name type="scientific">Madurella fahalii</name>
    <dbReference type="NCBI Taxonomy" id="1157608"/>
    <lineage>
        <taxon>Eukaryota</taxon>
        <taxon>Fungi</taxon>
        <taxon>Dikarya</taxon>
        <taxon>Ascomycota</taxon>
        <taxon>Pezizomycotina</taxon>
        <taxon>Sordariomycetes</taxon>
        <taxon>Sordariomycetidae</taxon>
        <taxon>Sordariales</taxon>
        <taxon>Sordariales incertae sedis</taxon>
        <taxon>Madurella</taxon>
    </lineage>
</organism>
<accession>A0ABQ0GQY8</accession>
<proteinExistence type="inferred from homology"/>
<dbReference type="RefSeq" id="XP_070921890.1">
    <property type="nucleotide sequence ID" value="XM_071065789.1"/>
</dbReference>
<gene>
    <name evidence="8" type="ORF">MFIFM68171_10370</name>
</gene>